<protein>
    <submittedName>
        <fullName evidence="1">Phage tail tape measure protein</fullName>
    </submittedName>
</protein>
<organism evidence="1 2">
    <name type="scientific">Pseudosulfitobacter pseudonitzschiae</name>
    <dbReference type="NCBI Taxonomy" id="1402135"/>
    <lineage>
        <taxon>Bacteria</taxon>
        <taxon>Pseudomonadati</taxon>
        <taxon>Pseudomonadota</taxon>
        <taxon>Alphaproteobacteria</taxon>
        <taxon>Rhodobacterales</taxon>
        <taxon>Roseobacteraceae</taxon>
        <taxon>Pseudosulfitobacter</taxon>
    </lineage>
</organism>
<sequence length="220" mass="22843">MSEYQDKIEDLDASADAMADSLGQASVMVSAFDGELRRMRTSLAATGQDVQTLERGLSRGLRRAFDGVVFDGMKLSDALQSVAQSMISATYNAALRPVTNHFGGLLAQGVNGLVQGILPFADGASFSQGRVMPFASGGIVSSATPFGMRGGMGLMGEAGPEAIMPLARGADGKLGVRGGGVSAPTIVMNITTPDVQGFQRSQNQIAAKMGRALGRGNRNR</sequence>
<name>A0A9Q2RTP8_9RHOB</name>
<evidence type="ECO:0000313" key="1">
    <source>
        <dbReference type="EMBL" id="MBM2356320.1"/>
    </source>
</evidence>
<dbReference type="Proteomes" id="UP000809337">
    <property type="component" value="Unassembled WGS sequence"/>
</dbReference>
<dbReference type="RefSeq" id="WP_231035180.1">
    <property type="nucleotide sequence ID" value="NZ_JAJNGX010000014.1"/>
</dbReference>
<dbReference type="AlphaFoldDB" id="A0A9Q2RTP8"/>
<dbReference type="EMBL" id="JAFBWN010000014">
    <property type="protein sequence ID" value="MBM2356320.1"/>
    <property type="molecule type" value="Genomic_DNA"/>
</dbReference>
<proteinExistence type="predicted"/>
<evidence type="ECO:0000313" key="2">
    <source>
        <dbReference type="Proteomes" id="UP000809337"/>
    </source>
</evidence>
<gene>
    <name evidence="1" type="ORF">JQX14_17325</name>
</gene>
<comment type="caution">
    <text evidence="1">The sequence shown here is derived from an EMBL/GenBank/DDBJ whole genome shotgun (WGS) entry which is preliminary data.</text>
</comment>
<accession>A0A9Q2RTP8</accession>
<reference evidence="1" key="1">
    <citation type="submission" date="2021-01" db="EMBL/GenBank/DDBJ databases">
        <title>Diatom-associated Roseobacters Show Island Model of Population Structure.</title>
        <authorList>
            <person name="Qu L."/>
            <person name="Feng X."/>
            <person name="Chen Y."/>
            <person name="Li L."/>
            <person name="Wang X."/>
            <person name="Hu Z."/>
            <person name="Wang H."/>
            <person name="Luo H."/>
        </authorList>
    </citation>
    <scope>NUCLEOTIDE SEQUENCE</scope>
    <source>
        <strain evidence="1">SM26-45</strain>
    </source>
</reference>